<proteinExistence type="predicted"/>
<dbReference type="EMBL" id="SDMP01000010">
    <property type="protein sequence ID" value="RYR35447.1"/>
    <property type="molecule type" value="Genomic_DNA"/>
</dbReference>
<accession>A0A445B9U1</accession>
<name>A0A445B9U1_ARAHY</name>
<dbReference type="AlphaFoldDB" id="A0A445B9U1"/>
<evidence type="ECO:0000313" key="1">
    <source>
        <dbReference type="EMBL" id="RYR35447.1"/>
    </source>
</evidence>
<dbReference type="Proteomes" id="UP000289738">
    <property type="component" value="Chromosome A10"/>
</dbReference>
<protein>
    <submittedName>
        <fullName evidence="1">Uncharacterized protein</fullName>
    </submittedName>
</protein>
<evidence type="ECO:0000313" key="2">
    <source>
        <dbReference type="Proteomes" id="UP000289738"/>
    </source>
</evidence>
<reference evidence="1 2" key="1">
    <citation type="submission" date="2019-01" db="EMBL/GenBank/DDBJ databases">
        <title>Sequencing of cultivated peanut Arachis hypogaea provides insights into genome evolution and oil improvement.</title>
        <authorList>
            <person name="Chen X."/>
        </authorList>
    </citation>
    <scope>NUCLEOTIDE SEQUENCE [LARGE SCALE GENOMIC DNA]</scope>
    <source>
        <strain evidence="2">cv. Fuhuasheng</strain>
        <tissue evidence="1">Leaves</tissue>
    </source>
</reference>
<comment type="caution">
    <text evidence="1">The sequence shown here is derived from an EMBL/GenBank/DDBJ whole genome shotgun (WGS) entry which is preliminary data.</text>
</comment>
<organism evidence="1 2">
    <name type="scientific">Arachis hypogaea</name>
    <name type="common">Peanut</name>
    <dbReference type="NCBI Taxonomy" id="3818"/>
    <lineage>
        <taxon>Eukaryota</taxon>
        <taxon>Viridiplantae</taxon>
        <taxon>Streptophyta</taxon>
        <taxon>Embryophyta</taxon>
        <taxon>Tracheophyta</taxon>
        <taxon>Spermatophyta</taxon>
        <taxon>Magnoliopsida</taxon>
        <taxon>eudicotyledons</taxon>
        <taxon>Gunneridae</taxon>
        <taxon>Pentapetalae</taxon>
        <taxon>rosids</taxon>
        <taxon>fabids</taxon>
        <taxon>Fabales</taxon>
        <taxon>Fabaceae</taxon>
        <taxon>Papilionoideae</taxon>
        <taxon>50 kb inversion clade</taxon>
        <taxon>dalbergioids sensu lato</taxon>
        <taxon>Dalbergieae</taxon>
        <taxon>Pterocarpus clade</taxon>
        <taxon>Arachis</taxon>
    </lineage>
</organism>
<sequence length="86" mass="10182">MEEYHRRPTLAYVKYIRSRVFLEGDLVLKSIEAVMRKMSLSKWAPKWKGPYIISEIHPNRHCILVDPNHGTTTGPINFKYVKKYYA</sequence>
<keyword evidence="2" id="KW-1185">Reference proteome</keyword>
<gene>
    <name evidence="1" type="ORF">Ahy_A10g050591</name>
</gene>